<name>A0A9X0DJF2_9HELO</name>
<evidence type="ECO:0000313" key="4">
    <source>
        <dbReference type="EMBL" id="KAJ8063872.1"/>
    </source>
</evidence>
<keyword evidence="2" id="KW-1133">Transmembrane helix</keyword>
<evidence type="ECO:0000256" key="1">
    <source>
        <dbReference type="ARBA" id="ARBA00022692"/>
    </source>
</evidence>
<dbReference type="EMBL" id="JAPEIS010000008">
    <property type="protein sequence ID" value="KAJ8063872.1"/>
    <property type="molecule type" value="Genomic_DNA"/>
</dbReference>
<dbReference type="Gene3D" id="1.20.1560.10">
    <property type="entry name" value="ABC transporter type 1, transmembrane domain"/>
    <property type="match status" value="1"/>
</dbReference>
<dbReference type="GO" id="GO:0005524">
    <property type="term" value="F:ATP binding"/>
    <property type="evidence" value="ECO:0007669"/>
    <property type="project" value="InterPro"/>
</dbReference>
<dbReference type="Proteomes" id="UP001152300">
    <property type="component" value="Unassembled WGS sequence"/>
</dbReference>
<evidence type="ECO:0000256" key="3">
    <source>
        <dbReference type="ARBA" id="ARBA00023136"/>
    </source>
</evidence>
<evidence type="ECO:0000313" key="5">
    <source>
        <dbReference type="Proteomes" id="UP001152300"/>
    </source>
</evidence>
<dbReference type="GO" id="GO:0016020">
    <property type="term" value="C:membrane"/>
    <property type="evidence" value="ECO:0007669"/>
    <property type="project" value="InterPro"/>
</dbReference>
<gene>
    <name evidence="4" type="ORF">OCU04_007726</name>
</gene>
<comment type="caution">
    <text evidence="4">The sequence shown here is derived from an EMBL/GenBank/DDBJ whole genome shotgun (WGS) entry which is preliminary data.</text>
</comment>
<keyword evidence="5" id="KW-1185">Reference proteome</keyword>
<dbReference type="AlphaFoldDB" id="A0A9X0DJF2"/>
<sequence length="124" mass="14069">MTRSALVGLIHEKTMKSPSISYDNGDATSLMSNDAESLDAIAEMIHETWAQVIEVLIGISLLATQVGWIWPLPLFLIYSKYFTSVLWIYTQFCSMFTHESICCKAFTASSKSLEHRNTKSYRIH</sequence>
<keyword evidence="3" id="KW-0472">Membrane</keyword>
<dbReference type="InterPro" id="IPR036640">
    <property type="entry name" value="ABC1_TM_sf"/>
</dbReference>
<keyword evidence="1" id="KW-0812">Transmembrane</keyword>
<dbReference type="OrthoDB" id="3558449at2759"/>
<protein>
    <submittedName>
        <fullName evidence="4">Uncharacterized protein</fullName>
    </submittedName>
</protein>
<proteinExistence type="predicted"/>
<organism evidence="4 5">
    <name type="scientific">Sclerotinia nivalis</name>
    <dbReference type="NCBI Taxonomy" id="352851"/>
    <lineage>
        <taxon>Eukaryota</taxon>
        <taxon>Fungi</taxon>
        <taxon>Dikarya</taxon>
        <taxon>Ascomycota</taxon>
        <taxon>Pezizomycotina</taxon>
        <taxon>Leotiomycetes</taxon>
        <taxon>Helotiales</taxon>
        <taxon>Sclerotiniaceae</taxon>
        <taxon>Sclerotinia</taxon>
    </lineage>
</organism>
<reference evidence="4" key="1">
    <citation type="submission" date="2022-11" db="EMBL/GenBank/DDBJ databases">
        <title>Genome Resource of Sclerotinia nivalis Strain SnTB1, a Plant Pathogen Isolated from American Ginseng.</title>
        <authorList>
            <person name="Fan S."/>
        </authorList>
    </citation>
    <scope>NUCLEOTIDE SEQUENCE</scope>
    <source>
        <strain evidence="4">SnTB1</strain>
    </source>
</reference>
<accession>A0A9X0DJF2</accession>
<evidence type="ECO:0000256" key="2">
    <source>
        <dbReference type="ARBA" id="ARBA00022989"/>
    </source>
</evidence>